<dbReference type="Proteomes" id="UP001612928">
    <property type="component" value="Unassembled WGS sequence"/>
</dbReference>
<comment type="caution">
    <text evidence="1">The sequence shown here is derived from an EMBL/GenBank/DDBJ whole genome shotgun (WGS) entry which is preliminary data.</text>
</comment>
<evidence type="ECO:0000313" key="2">
    <source>
        <dbReference type="Proteomes" id="UP001612928"/>
    </source>
</evidence>
<keyword evidence="2" id="KW-1185">Reference proteome</keyword>
<evidence type="ECO:0000313" key="1">
    <source>
        <dbReference type="EMBL" id="MFI7439912.1"/>
    </source>
</evidence>
<protein>
    <recommendedName>
        <fullName evidence="3">DUF1579 domain-containing protein</fullName>
    </recommendedName>
</protein>
<sequence length="156" mass="17287">MTTTRHPALVRLDALIGRWTLRPKVEGLGPAWAEFAWQDGGAFLRQDSDAGPMPATAPRAWRDNAPFPTRAVFGLDDATGEFTMLYADGRGVHRVYRMTFDGAVLTIWRDAPGFCQRYTGTLSADGSVIDGRWEQSPDGVTWTLDFEIVHTRAETG</sequence>
<dbReference type="RefSeq" id="WP_397019596.1">
    <property type="nucleotide sequence ID" value="NZ_JBITMB010000002.1"/>
</dbReference>
<name>A0ABW8A1E6_9ACTN</name>
<dbReference type="EMBL" id="JBITMB010000002">
    <property type="protein sequence ID" value="MFI7439912.1"/>
    <property type="molecule type" value="Genomic_DNA"/>
</dbReference>
<proteinExistence type="predicted"/>
<reference evidence="1 2" key="1">
    <citation type="submission" date="2024-10" db="EMBL/GenBank/DDBJ databases">
        <title>The Natural Products Discovery Center: Release of the First 8490 Sequenced Strains for Exploring Actinobacteria Biosynthetic Diversity.</title>
        <authorList>
            <person name="Kalkreuter E."/>
            <person name="Kautsar S.A."/>
            <person name="Yang D."/>
            <person name="Bader C.D."/>
            <person name="Teijaro C.N."/>
            <person name="Fluegel L."/>
            <person name="Davis C.M."/>
            <person name="Simpson J.R."/>
            <person name="Lauterbach L."/>
            <person name="Steele A.D."/>
            <person name="Gui C."/>
            <person name="Meng S."/>
            <person name="Li G."/>
            <person name="Viehrig K."/>
            <person name="Ye F."/>
            <person name="Su P."/>
            <person name="Kiefer A.F."/>
            <person name="Nichols A."/>
            <person name="Cepeda A.J."/>
            <person name="Yan W."/>
            <person name="Fan B."/>
            <person name="Jiang Y."/>
            <person name="Adhikari A."/>
            <person name="Zheng C.-J."/>
            <person name="Schuster L."/>
            <person name="Cowan T.M."/>
            <person name="Smanski M.J."/>
            <person name="Chevrette M.G."/>
            <person name="De Carvalho L.P.S."/>
            <person name="Shen B."/>
        </authorList>
    </citation>
    <scope>NUCLEOTIDE SEQUENCE [LARGE SCALE GENOMIC DNA]</scope>
    <source>
        <strain evidence="1 2">NPDC049503</strain>
    </source>
</reference>
<evidence type="ECO:0008006" key="3">
    <source>
        <dbReference type="Google" id="ProtNLM"/>
    </source>
</evidence>
<accession>A0ABW8A1E6</accession>
<gene>
    <name evidence="1" type="ORF">ACIBP5_08140</name>
</gene>
<organism evidence="1 2">
    <name type="scientific">Nonomuraea indica</name>
    <dbReference type="NCBI Taxonomy" id="1581193"/>
    <lineage>
        <taxon>Bacteria</taxon>
        <taxon>Bacillati</taxon>
        <taxon>Actinomycetota</taxon>
        <taxon>Actinomycetes</taxon>
        <taxon>Streptosporangiales</taxon>
        <taxon>Streptosporangiaceae</taxon>
        <taxon>Nonomuraea</taxon>
    </lineage>
</organism>